<evidence type="ECO:0000256" key="10">
    <source>
        <dbReference type="ARBA" id="ARBA00023296"/>
    </source>
</evidence>
<evidence type="ECO:0000256" key="4">
    <source>
        <dbReference type="ARBA" id="ARBA00022595"/>
    </source>
</evidence>
<evidence type="ECO:0000313" key="11">
    <source>
        <dbReference type="EMBL" id="CAB4187759.1"/>
    </source>
</evidence>
<sequence>MAKRPKGRKPSVTEVLSLFSYAKQKRTPREARFDQAMRFTMPGRGAFFGSNPDTEIDEIFDETAIVAVQEFASRFQAAMTPNHSRWAELVAGSDVPPEDRDEVNKDLDEVTEAVFETIHGSNFAQESYEAFLDMSVSMGAIEVFEGDALTPIINNAVPLSQLWVLSGPYDTLDKFFRVRSMTADDLMVRYPKHKLDDIQMQALRDKKEPQPFLEAVIQDWAEPATVRHHKIVIWSEQQLEVYSETYEGIGSCPIIGFRWAKAAGEDWGRGPALNALPAIKTCNLVVQMILENAQMAIAGIYTADDDGVINPDTIELLPGTIVPRAPGSRGLEAVQPAGNFNVAELVLNEMRTNIKRALYNDMLGNPNKTPMSATEVAERMADLSRQIGSAFGRVWSEFCIPYLARVVYILKKRGMIELPAVNGKTVKIAAKSPLAQAQAQIDIQNSARLVELVSVSFGPQLANIFIKGEAMSKYWSDRLQVPGDLVRSEPEMKELAQQVSQLAASAQAPQAAPMMPTEEMPLG</sequence>
<dbReference type="Pfam" id="PF12236">
    <property type="entry name" value="Head-tail_con"/>
    <property type="match status" value="1"/>
</dbReference>
<proteinExistence type="predicted"/>
<keyword evidence="5" id="KW-1188">Viral release from host cell</keyword>
<keyword evidence="10" id="KW-1160">Virus entry into host cell</keyword>
<dbReference type="GO" id="GO:0099002">
    <property type="term" value="P:symbiont genome ejection through host cell envelope, short tail mechanism"/>
    <property type="evidence" value="ECO:0007669"/>
    <property type="project" value="UniProtKB-KW"/>
</dbReference>
<gene>
    <name evidence="11" type="ORF">UFOVP1167_18</name>
</gene>
<keyword evidence="4" id="KW-1162">Viral penetration into host cytoplasm</keyword>
<evidence type="ECO:0000256" key="5">
    <source>
        <dbReference type="ARBA" id="ARBA00022612"/>
    </source>
</evidence>
<evidence type="ECO:0000256" key="7">
    <source>
        <dbReference type="ARBA" id="ARBA00022950"/>
    </source>
</evidence>
<evidence type="ECO:0000256" key="3">
    <source>
        <dbReference type="ARBA" id="ARBA00022470"/>
    </source>
</evidence>
<evidence type="ECO:0000256" key="2">
    <source>
        <dbReference type="ARBA" id="ARBA00004328"/>
    </source>
</evidence>
<name>A0A6J5QSX8_9CAUD</name>
<dbReference type="EMBL" id="LR797113">
    <property type="protein sequence ID" value="CAB4187759.1"/>
    <property type="molecule type" value="Genomic_DNA"/>
</dbReference>
<comment type="subcellular location">
    <subcellularLocation>
        <location evidence="2">Virion</location>
    </subcellularLocation>
</comment>
<organism evidence="11">
    <name type="scientific">uncultured Caudovirales phage</name>
    <dbReference type="NCBI Taxonomy" id="2100421"/>
    <lineage>
        <taxon>Viruses</taxon>
        <taxon>Duplodnaviria</taxon>
        <taxon>Heunggongvirae</taxon>
        <taxon>Uroviricota</taxon>
        <taxon>Caudoviricetes</taxon>
        <taxon>Peduoviridae</taxon>
        <taxon>Maltschvirus</taxon>
        <taxon>Maltschvirus maltsch</taxon>
    </lineage>
</organism>
<keyword evidence="7" id="KW-0118">Viral capsid assembly</keyword>
<comment type="function">
    <text evidence="1">Forms the portal vertex of the capsid. This portal plays critical roles in head assembly, genome packaging, neck/tail attachment, and genome ejection. The portal protein multimerizes as a single ring-shaped homododecamer arranged around a central channel.</text>
</comment>
<accession>A0A6J5QSX8</accession>
<evidence type="ECO:0000256" key="8">
    <source>
        <dbReference type="ARBA" id="ARBA00023009"/>
    </source>
</evidence>
<dbReference type="GO" id="GO:0044423">
    <property type="term" value="C:virion component"/>
    <property type="evidence" value="ECO:0007669"/>
    <property type="project" value="UniProtKB-KW"/>
</dbReference>
<keyword evidence="6" id="KW-0946">Virion</keyword>
<evidence type="ECO:0000256" key="9">
    <source>
        <dbReference type="ARBA" id="ARBA00023219"/>
    </source>
</evidence>
<keyword evidence="9" id="KW-0231">Viral genome packaging</keyword>
<keyword evidence="3" id="KW-1244">Viral short tail ejection system</keyword>
<dbReference type="InterPro" id="IPR020991">
    <property type="entry name" value="Connector_podovirus"/>
</dbReference>
<evidence type="ECO:0000256" key="6">
    <source>
        <dbReference type="ARBA" id="ARBA00022844"/>
    </source>
</evidence>
<reference evidence="11" key="1">
    <citation type="submission" date="2020-05" db="EMBL/GenBank/DDBJ databases">
        <authorList>
            <person name="Chiriac C."/>
            <person name="Salcher M."/>
            <person name="Ghai R."/>
            <person name="Kavagutti S V."/>
        </authorList>
    </citation>
    <scope>NUCLEOTIDE SEQUENCE</scope>
</reference>
<evidence type="ECO:0000256" key="1">
    <source>
        <dbReference type="ARBA" id="ARBA00003421"/>
    </source>
</evidence>
<keyword evidence="8" id="KW-1171">Viral genome ejection through host cell envelope</keyword>
<protein>
    <submittedName>
        <fullName evidence="11">Head-to-tail connector protein, podovirus-type</fullName>
    </submittedName>
</protein>